<dbReference type="Proteomes" id="UP000038040">
    <property type="component" value="Unplaced"/>
</dbReference>
<evidence type="ECO:0000313" key="3">
    <source>
        <dbReference type="Proteomes" id="UP000038040"/>
    </source>
</evidence>
<reference evidence="2 4" key="2">
    <citation type="submission" date="2018-11" db="EMBL/GenBank/DDBJ databases">
        <authorList>
            <consortium name="Pathogen Informatics"/>
        </authorList>
    </citation>
    <scope>NUCLEOTIDE SEQUENCE [LARGE SCALE GENOMIC DNA]</scope>
</reference>
<sequence length="115" mass="12901">MLFHFLSIISLVRGAKGGEDVPIPHCNKQVTVGRDVRQRPTVDPQLCARRDTPACDAIFDIKGRPVDADGIAATIQSHSNPNVDYEEFQEIKMRQLRDQLAETNKDVLIIDPYAE</sequence>
<keyword evidence="4" id="KW-1185">Reference proteome</keyword>
<feature type="signal peptide" evidence="1">
    <location>
        <begin position="1"/>
        <end position="17"/>
    </location>
</feature>
<dbReference type="WBParaSite" id="DME_0001079501-mRNA-1">
    <property type="protein sequence ID" value="DME_0001079501-mRNA-1"/>
    <property type="gene ID" value="DME_0001079501"/>
</dbReference>
<keyword evidence="1" id="KW-0732">Signal</keyword>
<dbReference type="AlphaFoldDB" id="A0A0N4URW3"/>
<feature type="chain" id="PRO_5041162717" evidence="1">
    <location>
        <begin position="18"/>
        <end position="115"/>
    </location>
</feature>
<name>A0A0N4URW3_DRAME</name>
<reference evidence="5" key="1">
    <citation type="submission" date="2017-02" db="UniProtKB">
        <authorList>
            <consortium name="WormBaseParasite"/>
        </authorList>
    </citation>
    <scope>IDENTIFICATION</scope>
</reference>
<protein>
    <submittedName>
        <fullName evidence="5">Secreted protein</fullName>
    </submittedName>
</protein>
<evidence type="ECO:0000313" key="5">
    <source>
        <dbReference type="WBParaSite" id="DME_0001079501-mRNA-1"/>
    </source>
</evidence>
<organism evidence="3 5">
    <name type="scientific">Dracunculus medinensis</name>
    <name type="common">Guinea worm</name>
    <dbReference type="NCBI Taxonomy" id="318479"/>
    <lineage>
        <taxon>Eukaryota</taxon>
        <taxon>Metazoa</taxon>
        <taxon>Ecdysozoa</taxon>
        <taxon>Nematoda</taxon>
        <taxon>Chromadorea</taxon>
        <taxon>Rhabditida</taxon>
        <taxon>Spirurina</taxon>
        <taxon>Dracunculoidea</taxon>
        <taxon>Dracunculidae</taxon>
        <taxon>Dracunculus</taxon>
    </lineage>
</organism>
<evidence type="ECO:0000313" key="2">
    <source>
        <dbReference type="EMBL" id="VDN54223.1"/>
    </source>
</evidence>
<gene>
    <name evidence="2" type="ORF">DME_LOCUS4196</name>
</gene>
<evidence type="ECO:0000256" key="1">
    <source>
        <dbReference type="SAM" id="SignalP"/>
    </source>
</evidence>
<proteinExistence type="predicted"/>
<dbReference type="Proteomes" id="UP000274756">
    <property type="component" value="Unassembled WGS sequence"/>
</dbReference>
<evidence type="ECO:0000313" key="4">
    <source>
        <dbReference type="Proteomes" id="UP000274756"/>
    </source>
</evidence>
<dbReference type="EMBL" id="UYYG01000392">
    <property type="protein sequence ID" value="VDN54223.1"/>
    <property type="molecule type" value="Genomic_DNA"/>
</dbReference>
<accession>A0A0N4URW3</accession>